<protein>
    <recommendedName>
        <fullName evidence="10">Potassium transport protein</fullName>
    </recommendedName>
</protein>
<sequence>MVFQPFVNVWHQVKAMKPSFLSRKPHFNFITVHYFWIVGMAFLGSFLVIAGGKIDYIDALFFSTGSCTQSGLNPIDFNNLNTFQQIVLYLLPMMTNPITNNTFVVFLRLYWFEKRFQHIAKEAKRARRSMSKTRSQMKGERDTAGIEHGVNGRTIRVIHDTTRMGTAGHPATEEDTAENTNANASRAPDAPNLDDYAITFDKSESDSISLSPKHEAPPLKTAPTIKFADQVKRSDGVDSEYLRVPSTREPETHIEFLERQRRLTGGALRIPGPRDADRGVAPETIDEAHIMSGGMVRSDSDVEPLPQGLNGPNAEPESSQSPTTDSGTSDRSSASENRPETADYGPREYTSITEHASESTRAAAHSLGVLRFRKPRLLSGDKVHGEHEKTERSRSRAMSLTRLKSHFTKDKEQSDPMPYISFQPTIGRNSAFVDLSEAEREELGGIEYRSLKTLAIVLVSYFWFGTIFTTISLVPWIVNNARYGPIVDAAGMSRTWWGFFTAMSSFNDLGFSLVPDSMVSFQTAIWPLFVMSFMIIFGNTGFPVLLRFIIYCTSKLVPKTSGIWEELRFLLDHPRRCFTLLFPSTATWWLFWVLVLLNGIDLIFFIILDFGNPVVTDLPPNIRVLDGWFQATATRTAGFAVVSIADLHPAIQISYMIMMYISVFPIAISVRRTNVYEEQSLGIWGGGTDDAESKSAEPSYVGSHIRRQLSFDLWFVTLGWFIMAIAEAHRIQDPLQPAFNLFSCLFEIISAYGTVGLSLGYPGTNASFSGQFNVVGKLVIIAMQVRGRHRGLPYELDRAILLPSESLHQREMEDATARHRRSSFGTTVGGGEELDTATTNASGRDEDPKGFRGRARQGSNFLSSMLHPGPSMVPRHHRPPMTKRESSTGGWRAGSGNGNGGGGGGGGDGGGDGASIVEPVTRSNTHVPQPTRREHGSARPIKKRMSI</sequence>
<dbReference type="InterPro" id="IPR051143">
    <property type="entry name" value="TrkH_K-transport"/>
</dbReference>
<keyword evidence="7 10" id="KW-1133">Transmembrane helix</keyword>
<dbReference type="InterPro" id="IPR015958">
    <property type="entry name" value="Trk1_fungi"/>
</dbReference>
<dbReference type="STRING" id="342668.A0A1B8GJ50"/>
<dbReference type="GO" id="GO:0140107">
    <property type="term" value="F:high-affinity potassium ion transmembrane transporter activity"/>
    <property type="evidence" value="ECO:0007669"/>
    <property type="project" value="TreeGrafter"/>
</dbReference>
<comment type="subcellular location">
    <subcellularLocation>
        <location evidence="1">Membrane</location>
        <topology evidence="1">Multi-pass membrane protein</topology>
    </subcellularLocation>
</comment>
<dbReference type="NCBIfam" id="TIGR00934">
    <property type="entry name" value="2a38euk"/>
    <property type="match status" value="1"/>
</dbReference>
<keyword evidence="5 10" id="KW-0812">Transmembrane</keyword>
<feature type="transmembrane region" description="Helical" evidence="10">
    <location>
        <begin position="86"/>
        <end position="111"/>
    </location>
</feature>
<name>A0A1B8GJ50_9PEZI</name>
<reference evidence="12 13" key="1">
    <citation type="submission" date="2016-03" db="EMBL/GenBank/DDBJ databases">
        <title>Comparative genomics of Pseudogymnoascus destructans, the fungus causing white-nose syndrome of bats.</title>
        <authorList>
            <person name="Palmer J.M."/>
            <person name="Drees K.P."/>
            <person name="Foster J.T."/>
            <person name="Lindner D.L."/>
        </authorList>
    </citation>
    <scope>NUCLEOTIDE SEQUENCE [LARGE SCALE GENOMIC DNA]</scope>
    <source>
        <strain evidence="12 13">UAMH 10579</strain>
    </source>
</reference>
<evidence type="ECO:0000256" key="9">
    <source>
        <dbReference type="ARBA" id="ARBA00023136"/>
    </source>
</evidence>
<dbReference type="GO" id="GO:0005886">
    <property type="term" value="C:plasma membrane"/>
    <property type="evidence" value="ECO:0007669"/>
    <property type="project" value="InterPro"/>
</dbReference>
<evidence type="ECO:0000256" key="5">
    <source>
        <dbReference type="ARBA" id="ARBA00022692"/>
    </source>
</evidence>
<comment type="similarity">
    <text evidence="2 10">Belongs to the TrkH potassium transport family.</text>
</comment>
<feature type="compositionally biased region" description="Polar residues" evidence="11">
    <location>
        <begin position="316"/>
        <end position="336"/>
    </location>
</feature>
<feature type="transmembrane region" description="Helical" evidence="10">
    <location>
        <begin position="738"/>
        <end position="761"/>
    </location>
</feature>
<gene>
    <name evidence="12" type="primary">TRK1</name>
    <name evidence="12" type="ORF">VE01_06136</name>
</gene>
<keyword evidence="9 10" id="KW-0472">Membrane</keyword>
<keyword evidence="3 10" id="KW-0813">Transport</keyword>
<proteinExistence type="inferred from homology"/>
<dbReference type="GeneID" id="28839522"/>
<accession>A0A1B8GJ50</accession>
<feature type="compositionally biased region" description="Gly residues" evidence="11">
    <location>
        <begin position="891"/>
        <end position="913"/>
    </location>
</feature>
<feature type="transmembrane region" description="Helical" evidence="10">
    <location>
        <begin position="650"/>
        <end position="670"/>
    </location>
</feature>
<feature type="region of interest" description="Disordered" evidence="11">
    <location>
        <begin position="289"/>
        <end position="347"/>
    </location>
</feature>
<evidence type="ECO:0000256" key="7">
    <source>
        <dbReference type="ARBA" id="ARBA00022989"/>
    </source>
</evidence>
<evidence type="ECO:0000256" key="11">
    <source>
        <dbReference type="SAM" id="MobiDB-lite"/>
    </source>
</evidence>
<dbReference type="GO" id="GO:1990573">
    <property type="term" value="P:potassium ion import across plasma membrane"/>
    <property type="evidence" value="ECO:0007669"/>
    <property type="project" value="TreeGrafter"/>
</dbReference>
<dbReference type="AlphaFoldDB" id="A0A1B8GJ50"/>
<keyword evidence="8 10" id="KW-0406">Ion transport</keyword>
<dbReference type="EMBL" id="KV460232">
    <property type="protein sequence ID" value="OBT95861.1"/>
    <property type="molecule type" value="Genomic_DNA"/>
</dbReference>
<dbReference type="Pfam" id="PF02386">
    <property type="entry name" value="TrkH"/>
    <property type="match status" value="1"/>
</dbReference>
<dbReference type="InterPro" id="IPR003445">
    <property type="entry name" value="Cat_transpt"/>
</dbReference>
<evidence type="ECO:0000256" key="4">
    <source>
        <dbReference type="ARBA" id="ARBA00022538"/>
    </source>
</evidence>
<evidence type="ECO:0000256" key="10">
    <source>
        <dbReference type="PIRNR" id="PIRNR002450"/>
    </source>
</evidence>
<dbReference type="Proteomes" id="UP000091956">
    <property type="component" value="Unassembled WGS sequence"/>
</dbReference>
<keyword evidence="13" id="KW-1185">Reference proteome</keyword>
<keyword evidence="6 10" id="KW-0630">Potassium</keyword>
<evidence type="ECO:0000313" key="12">
    <source>
        <dbReference type="EMBL" id="OBT95861.1"/>
    </source>
</evidence>
<feature type="transmembrane region" description="Helical" evidence="10">
    <location>
        <begin position="586"/>
        <end position="608"/>
    </location>
</feature>
<feature type="transmembrane region" description="Helical" evidence="10">
    <location>
        <begin position="454"/>
        <end position="478"/>
    </location>
</feature>
<evidence type="ECO:0000256" key="3">
    <source>
        <dbReference type="ARBA" id="ARBA00022448"/>
    </source>
</evidence>
<evidence type="ECO:0000256" key="2">
    <source>
        <dbReference type="ARBA" id="ARBA00009137"/>
    </source>
</evidence>
<evidence type="ECO:0000313" key="13">
    <source>
        <dbReference type="Proteomes" id="UP000091956"/>
    </source>
</evidence>
<dbReference type="InterPro" id="IPR004773">
    <property type="entry name" value="K/Na_transp_Trk1/HKT1"/>
</dbReference>
<evidence type="ECO:0000256" key="8">
    <source>
        <dbReference type="ARBA" id="ARBA00023065"/>
    </source>
</evidence>
<feature type="region of interest" description="Disordered" evidence="11">
    <location>
        <begin position="161"/>
        <end position="194"/>
    </location>
</feature>
<feature type="transmembrane region" description="Helical" evidence="10">
    <location>
        <begin position="27"/>
        <end position="50"/>
    </location>
</feature>
<evidence type="ECO:0000256" key="1">
    <source>
        <dbReference type="ARBA" id="ARBA00004141"/>
    </source>
</evidence>
<feature type="region of interest" description="Disordered" evidence="11">
    <location>
        <begin position="811"/>
        <end position="947"/>
    </location>
</feature>
<evidence type="ECO:0000256" key="6">
    <source>
        <dbReference type="ARBA" id="ARBA00022958"/>
    </source>
</evidence>
<dbReference type="PANTHER" id="PTHR31064">
    <property type="entry name" value="POTASSIUM TRANSPORT PROTEIN DDB_G0292412-RELATED"/>
    <property type="match status" value="1"/>
</dbReference>
<dbReference type="RefSeq" id="XP_018129594.1">
    <property type="nucleotide sequence ID" value="XM_018275589.2"/>
</dbReference>
<dbReference type="OrthoDB" id="9999863at2759"/>
<dbReference type="GO" id="GO:0030007">
    <property type="term" value="P:intracellular potassium ion homeostasis"/>
    <property type="evidence" value="ECO:0007669"/>
    <property type="project" value="UniProtKB-UniRule"/>
</dbReference>
<reference evidence="13" key="2">
    <citation type="journal article" date="2018" name="Nat. Commun.">
        <title>Extreme sensitivity to ultraviolet light in the fungal pathogen causing white-nose syndrome of bats.</title>
        <authorList>
            <person name="Palmer J.M."/>
            <person name="Drees K.P."/>
            <person name="Foster J.T."/>
            <person name="Lindner D.L."/>
        </authorList>
    </citation>
    <scope>NUCLEOTIDE SEQUENCE [LARGE SCALE GENOMIC DNA]</scope>
    <source>
        <strain evidence="13">UAMH 10579</strain>
    </source>
</reference>
<feature type="transmembrane region" description="Helical" evidence="10">
    <location>
        <begin position="709"/>
        <end position="726"/>
    </location>
</feature>
<feature type="transmembrane region" description="Helical" evidence="10">
    <location>
        <begin position="524"/>
        <end position="550"/>
    </location>
</feature>
<dbReference type="PIRSF" id="PIRSF002450">
    <property type="entry name" value="K+_transpter_TRK"/>
    <property type="match status" value="1"/>
</dbReference>
<keyword evidence="4 10" id="KW-0633">Potassium transport</keyword>
<dbReference type="PANTHER" id="PTHR31064:SF30">
    <property type="entry name" value="HIGH-AFFINITY POTASSIUM TRANSPORT PROTEIN-RELATED"/>
    <property type="match status" value="1"/>
</dbReference>
<organism evidence="12 13">
    <name type="scientific">Pseudogymnoascus verrucosus</name>
    <dbReference type="NCBI Taxonomy" id="342668"/>
    <lineage>
        <taxon>Eukaryota</taxon>
        <taxon>Fungi</taxon>
        <taxon>Dikarya</taxon>
        <taxon>Ascomycota</taxon>
        <taxon>Pezizomycotina</taxon>
        <taxon>Leotiomycetes</taxon>
        <taxon>Thelebolales</taxon>
        <taxon>Thelebolaceae</taxon>
        <taxon>Pseudogymnoascus</taxon>
    </lineage>
</organism>